<evidence type="ECO:0000313" key="1">
    <source>
        <dbReference type="EMBL" id="EYC17037.1"/>
    </source>
</evidence>
<keyword evidence="2" id="KW-1185">Reference proteome</keyword>
<evidence type="ECO:0000313" key="2">
    <source>
        <dbReference type="Proteomes" id="UP000024635"/>
    </source>
</evidence>
<comment type="caution">
    <text evidence="1">The sequence shown here is derived from an EMBL/GenBank/DDBJ whole genome shotgun (WGS) entry which is preliminary data.</text>
</comment>
<sequence>MHLFRLRRLRSLPHWRPNWGALIIIYCKFVDDFIYFSIEGARIIIIHCKMGQTRATLNFADTAIFGVPVYLRYAL</sequence>
<dbReference type="Proteomes" id="UP000024635">
    <property type="component" value="Unassembled WGS sequence"/>
</dbReference>
<gene>
    <name evidence="1" type="primary">Acey_s0031.g2243</name>
    <name evidence="1" type="ORF">Y032_0031g2243</name>
</gene>
<organism evidence="1 2">
    <name type="scientific">Ancylostoma ceylanicum</name>
    <dbReference type="NCBI Taxonomy" id="53326"/>
    <lineage>
        <taxon>Eukaryota</taxon>
        <taxon>Metazoa</taxon>
        <taxon>Ecdysozoa</taxon>
        <taxon>Nematoda</taxon>
        <taxon>Chromadorea</taxon>
        <taxon>Rhabditida</taxon>
        <taxon>Rhabditina</taxon>
        <taxon>Rhabditomorpha</taxon>
        <taxon>Strongyloidea</taxon>
        <taxon>Ancylostomatidae</taxon>
        <taxon>Ancylostomatinae</taxon>
        <taxon>Ancylostoma</taxon>
    </lineage>
</organism>
<accession>A0A016UQF2</accession>
<protein>
    <submittedName>
        <fullName evidence="1">Uncharacterized protein</fullName>
    </submittedName>
</protein>
<proteinExistence type="predicted"/>
<dbReference type="EMBL" id="JARK01001367">
    <property type="protein sequence ID" value="EYC17037.1"/>
    <property type="molecule type" value="Genomic_DNA"/>
</dbReference>
<dbReference type="AlphaFoldDB" id="A0A016UQF2"/>
<name>A0A016UQF2_9BILA</name>
<reference evidence="2" key="1">
    <citation type="journal article" date="2015" name="Nat. Genet.">
        <title>The genome and transcriptome of the zoonotic hookworm Ancylostoma ceylanicum identify infection-specific gene families.</title>
        <authorList>
            <person name="Schwarz E.M."/>
            <person name="Hu Y."/>
            <person name="Antoshechkin I."/>
            <person name="Miller M.M."/>
            <person name="Sternberg P.W."/>
            <person name="Aroian R.V."/>
        </authorList>
    </citation>
    <scope>NUCLEOTIDE SEQUENCE</scope>
    <source>
        <strain evidence="2">HY135</strain>
    </source>
</reference>